<reference evidence="4 5" key="1">
    <citation type="submission" date="2019-02" db="EMBL/GenBank/DDBJ databases">
        <title>Deep-cultivation of Planctomycetes and their phenomic and genomic characterization uncovers novel biology.</title>
        <authorList>
            <person name="Wiegand S."/>
            <person name="Jogler M."/>
            <person name="Boedeker C."/>
            <person name="Pinto D."/>
            <person name="Vollmers J."/>
            <person name="Rivas-Marin E."/>
            <person name="Kohn T."/>
            <person name="Peeters S.H."/>
            <person name="Heuer A."/>
            <person name="Rast P."/>
            <person name="Oberbeckmann S."/>
            <person name="Bunk B."/>
            <person name="Jeske O."/>
            <person name="Meyerdierks A."/>
            <person name="Storesund J.E."/>
            <person name="Kallscheuer N."/>
            <person name="Luecker S."/>
            <person name="Lage O.M."/>
            <person name="Pohl T."/>
            <person name="Merkel B.J."/>
            <person name="Hornburger P."/>
            <person name="Mueller R.-W."/>
            <person name="Bruemmer F."/>
            <person name="Labrenz M."/>
            <person name="Spormann A.M."/>
            <person name="Op den Camp H."/>
            <person name="Overmann J."/>
            <person name="Amann R."/>
            <person name="Jetten M.S.M."/>
            <person name="Mascher T."/>
            <person name="Medema M.H."/>
            <person name="Devos D.P."/>
            <person name="Kaster A.-K."/>
            <person name="Ovreas L."/>
            <person name="Rohde M."/>
            <person name="Galperin M.Y."/>
            <person name="Jogler C."/>
        </authorList>
    </citation>
    <scope>NUCLEOTIDE SEQUENCE [LARGE SCALE GENOMIC DNA]</scope>
    <source>
        <strain evidence="4 5">Spa11</strain>
    </source>
</reference>
<organism evidence="4 5">
    <name type="scientific">Botrimarina mediterranea</name>
    <dbReference type="NCBI Taxonomy" id="2528022"/>
    <lineage>
        <taxon>Bacteria</taxon>
        <taxon>Pseudomonadati</taxon>
        <taxon>Planctomycetota</taxon>
        <taxon>Planctomycetia</taxon>
        <taxon>Pirellulales</taxon>
        <taxon>Lacipirellulaceae</taxon>
        <taxon>Botrimarina</taxon>
    </lineage>
</organism>
<accession>A0A518K8I9</accession>
<evidence type="ECO:0000256" key="1">
    <source>
        <dbReference type="ARBA" id="ARBA00022553"/>
    </source>
</evidence>
<dbReference type="EMBL" id="CP036349">
    <property type="protein sequence ID" value="QDV74099.1"/>
    <property type="molecule type" value="Genomic_DNA"/>
</dbReference>
<dbReference type="PROSITE" id="PS50110">
    <property type="entry name" value="RESPONSE_REGULATORY"/>
    <property type="match status" value="1"/>
</dbReference>
<dbReference type="KEGG" id="bmei:Spa11_22980"/>
<gene>
    <name evidence="4" type="primary">hupR1_1</name>
    <name evidence="4" type="ORF">Spa11_22980</name>
</gene>
<name>A0A518K8I9_9BACT</name>
<keyword evidence="1 2" id="KW-0597">Phosphoprotein</keyword>
<feature type="modified residue" description="4-aspartylphosphate" evidence="2">
    <location>
        <position position="53"/>
    </location>
</feature>
<dbReference type="PANTHER" id="PTHR44591:SF19">
    <property type="entry name" value="TWO-COMPONENT RESPONSE REGULATOR-RELATED"/>
    <property type="match status" value="1"/>
</dbReference>
<dbReference type="SMART" id="SM00448">
    <property type="entry name" value="REC"/>
    <property type="match status" value="1"/>
</dbReference>
<dbReference type="AlphaFoldDB" id="A0A518K8I9"/>
<evidence type="ECO:0000313" key="4">
    <source>
        <dbReference type="EMBL" id="QDV74099.1"/>
    </source>
</evidence>
<dbReference type="InterPro" id="IPR011006">
    <property type="entry name" value="CheY-like_superfamily"/>
</dbReference>
<evidence type="ECO:0000313" key="5">
    <source>
        <dbReference type="Proteomes" id="UP000316426"/>
    </source>
</evidence>
<protein>
    <submittedName>
        <fullName evidence="4">Hydrogenase transcriptional regulatory protein hupR1</fullName>
    </submittedName>
</protein>
<dbReference type="InterPro" id="IPR050595">
    <property type="entry name" value="Bact_response_regulator"/>
</dbReference>
<proteinExistence type="predicted"/>
<dbReference type="SUPFAM" id="SSF52172">
    <property type="entry name" value="CheY-like"/>
    <property type="match status" value="1"/>
</dbReference>
<dbReference type="RefSeq" id="WP_145112205.1">
    <property type="nucleotide sequence ID" value="NZ_CP036349.1"/>
</dbReference>
<dbReference type="Pfam" id="PF00072">
    <property type="entry name" value="Response_reg"/>
    <property type="match status" value="1"/>
</dbReference>
<dbReference type="Gene3D" id="3.40.50.2300">
    <property type="match status" value="1"/>
</dbReference>
<evidence type="ECO:0000259" key="3">
    <source>
        <dbReference type="PROSITE" id="PS50110"/>
    </source>
</evidence>
<evidence type="ECO:0000256" key="2">
    <source>
        <dbReference type="PROSITE-ProRule" id="PRU00169"/>
    </source>
</evidence>
<dbReference type="PANTHER" id="PTHR44591">
    <property type="entry name" value="STRESS RESPONSE REGULATOR PROTEIN 1"/>
    <property type="match status" value="1"/>
</dbReference>
<dbReference type="InterPro" id="IPR001789">
    <property type="entry name" value="Sig_transdc_resp-reg_receiver"/>
</dbReference>
<feature type="domain" description="Response regulatory" evidence="3">
    <location>
        <begin position="4"/>
        <end position="119"/>
    </location>
</feature>
<keyword evidence="5" id="KW-1185">Reference proteome</keyword>
<sequence>MSVSVLFVDDDAPMLRALKREFSYEYDLSVAYSAAEAQTLISGHRRFDVVISDVTMPGMNELEFIDRAAPQNPHTSFIVLTGNGEEETLKRACSMPAVVRVLTKPASRELILEAIGEAVSRKSLCP</sequence>
<dbReference type="Proteomes" id="UP000316426">
    <property type="component" value="Chromosome"/>
</dbReference>
<dbReference type="GO" id="GO:0000160">
    <property type="term" value="P:phosphorelay signal transduction system"/>
    <property type="evidence" value="ECO:0007669"/>
    <property type="project" value="InterPro"/>
</dbReference>